<keyword evidence="2 5" id="KW-0812">Transmembrane</keyword>
<gene>
    <name evidence="7" type="ORF">LX80_00086</name>
</gene>
<evidence type="ECO:0000313" key="8">
    <source>
        <dbReference type="Proteomes" id="UP000249720"/>
    </source>
</evidence>
<dbReference type="InterPro" id="IPR009908">
    <property type="entry name" value="Methylamine_util_MauE"/>
</dbReference>
<dbReference type="NCBIfam" id="NF045576">
    <property type="entry name" value="BT_3928_fam"/>
    <property type="match status" value="1"/>
</dbReference>
<dbReference type="OrthoDB" id="648842at2"/>
<keyword evidence="3 5" id="KW-1133">Transmembrane helix</keyword>
<evidence type="ECO:0000256" key="4">
    <source>
        <dbReference type="ARBA" id="ARBA00023136"/>
    </source>
</evidence>
<reference evidence="7 8" key="1">
    <citation type="submission" date="2018-06" db="EMBL/GenBank/DDBJ databases">
        <title>Genomic Encyclopedia of Archaeal and Bacterial Type Strains, Phase II (KMG-II): from individual species to whole genera.</title>
        <authorList>
            <person name="Goeker M."/>
        </authorList>
    </citation>
    <scope>NUCLEOTIDE SEQUENCE [LARGE SCALE GENOMIC DNA]</scope>
    <source>
        <strain evidence="7 8">DSM 23241</strain>
    </source>
</reference>
<feature type="domain" description="Methylamine utilisation protein MauE" evidence="6">
    <location>
        <begin position="1"/>
        <end position="134"/>
    </location>
</feature>
<feature type="transmembrane region" description="Helical" evidence="5">
    <location>
        <begin position="148"/>
        <end position="167"/>
    </location>
</feature>
<accession>A0A2W7RXW1</accession>
<evidence type="ECO:0000259" key="6">
    <source>
        <dbReference type="Pfam" id="PF07291"/>
    </source>
</evidence>
<comment type="caution">
    <text evidence="7">The sequence shown here is derived from an EMBL/GenBank/DDBJ whole genome shotgun (WGS) entry which is preliminary data.</text>
</comment>
<protein>
    <submittedName>
        <fullName evidence="7">DoxX-like protein</fullName>
    </submittedName>
</protein>
<evidence type="ECO:0000256" key="5">
    <source>
        <dbReference type="SAM" id="Phobius"/>
    </source>
</evidence>
<dbReference type="Proteomes" id="UP000249720">
    <property type="component" value="Unassembled WGS sequence"/>
</dbReference>
<evidence type="ECO:0000256" key="1">
    <source>
        <dbReference type="ARBA" id="ARBA00004141"/>
    </source>
</evidence>
<evidence type="ECO:0000256" key="3">
    <source>
        <dbReference type="ARBA" id="ARBA00022989"/>
    </source>
</evidence>
<feature type="transmembrane region" description="Helical" evidence="5">
    <location>
        <begin position="76"/>
        <end position="96"/>
    </location>
</feature>
<sequence>MKYIVGIVRWLVGLLFIFSGLVKANDPLGLSYKMQEFFEAWHWSFFDNFSLYMAFGMNILEILAGLAIIIGWQSKFFSRLLLILIIFFTFLTSYVLFSGKIKTCGCFGDCIPLTPIQTFTKDVILLVLIIFLTLTYKYIKPIFASTSSLFILIIVVGLICIMQWYVLRHLPFVDCLPYKVGNNLIEEMKTPPNAVPDTYSYTFEYEKNGKKFHFSEDNLPDDLDSTYEFIGRKATLVKKGNGLTAAITDFTLQTPTGTDTTQAILQTPGKYILFFAKDFDNIDRWKSMFEAIYDEAKSKQIPLFLVTAQMHAAEKFFPTVPLLQCDATVMKTAARVNPTYIIMQGPVVLQKISFADAFKVMAFLKK</sequence>
<evidence type="ECO:0000256" key="2">
    <source>
        <dbReference type="ARBA" id="ARBA00022692"/>
    </source>
</evidence>
<dbReference type="AlphaFoldDB" id="A0A2W7RXW1"/>
<keyword evidence="4 5" id="KW-0472">Membrane</keyword>
<dbReference type="Pfam" id="PF07291">
    <property type="entry name" value="MauE"/>
    <property type="match status" value="1"/>
</dbReference>
<proteinExistence type="predicted"/>
<dbReference type="GO" id="GO:0030416">
    <property type="term" value="P:methylamine metabolic process"/>
    <property type="evidence" value="ECO:0007669"/>
    <property type="project" value="InterPro"/>
</dbReference>
<feature type="transmembrane region" description="Helical" evidence="5">
    <location>
        <begin position="48"/>
        <end position="69"/>
    </location>
</feature>
<dbReference type="EMBL" id="QKZV01000001">
    <property type="protein sequence ID" value="PZX65598.1"/>
    <property type="molecule type" value="Genomic_DNA"/>
</dbReference>
<comment type="subcellular location">
    <subcellularLocation>
        <location evidence="1">Membrane</location>
        <topology evidence="1">Multi-pass membrane protein</topology>
    </subcellularLocation>
</comment>
<organism evidence="7 8">
    <name type="scientific">Hydrotalea sandarakina</name>
    <dbReference type="NCBI Taxonomy" id="1004304"/>
    <lineage>
        <taxon>Bacteria</taxon>
        <taxon>Pseudomonadati</taxon>
        <taxon>Bacteroidota</taxon>
        <taxon>Chitinophagia</taxon>
        <taxon>Chitinophagales</taxon>
        <taxon>Chitinophagaceae</taxon>
        <taxon>Hydrotalea</taxon>
    </lineage>
</organism>
<name>A0A2W7RXW1_9BACT</name>
<keyword evidence="8" id="KW-1185">Reference proteome</keyword>
<dbReference type="GO" id="GO:0016020">
    <property type="term" value="C:membrane"/>
    <property type="evidence" value="ECO:0007669"/>
    <property type="project" value="UniProtKB-SubCell"/>
</dbReference>
<evidence type="ECO:0000313" key="7">
    <source>
        <dbReference type="EMBL" id="PZX65598.1"/>
    </source>
</evidence>
<dbReference type="RefSeq" id="WP_111293081.1">
    <property type="nucleotide sequence ID" value="NZ_QKZV01000001.1"/>
</dbReference>
<feature type="transmembrane region" description="Helical" evidence="5">
    <location>
        <begin position="116"/>
        <end position="136"/>
    </location>
</feature>